<dbReference type="InterPro" id="IPR029026">
    <property type="entry name" value="tRNA_m1G_MTases_N"/>
</dbReference>
<dbReference type="AlphaFoldDB" id="A0A347ZV18"/>
<dbReference type="GO" id="GO:0005737">
    <property type="term" value="C:cytoplasm"/>
    <property type="evidence" value="ECO:0007669"/>
    <property type="project" value="UniProtKB-ARBA"/>
</dbReference>
<evidence type="ECO:0000256" key="3">
    <source>
        <dbReference type="ARBA" id="ARBA00022679"/>
    </source>
</evidence>
<name>A0A347ZV18_9CHLR</name>
<feature type="domain" description="RNA 2-O ribose methyltransferase substrate binding" evidence="4">
    <location>
        <begin position="33"/>
        <end position="107"/>
    </location>
</feature>
<dbReference type="SUPFAM" id="SSF75217">
    <property type="entry name" value="alpha/beta knot"/>
    <property type="match status" value="1"/>
</dbReference>
<gene>
    <name evidence="5" type="ORF">DFR64_0118</name>
</gene>
<keyword evidence="2 5" id="KW-0489">Methyltransferase</keyword>
<evidence type="ECO:0000313" key="6">
    <source>
        <dbReference type="Proteomes" id="UP000256388"/>
    </source>
</evidence>
<dbReference type="CDD" id="cd18095">
    <property type="entry name" value="SpoU-like_rRNA-MTase"/>
    <property type="match status" value="1"/>
</dbReference>
<dbReference type="GO" id="GO:0032259">
    <property type="term" value="P:methylation"/>
    <property type="evidence" value="ECO:0007669"/>
    <property type="project" value="UniProtKB-KW"/>
</dbReference>
<dbReference type="GO" id="GO:0006396">
    <property type="term" value="P:RNA processing"/>
    <property type="evidence" value="ECO:0007669"/>
    <property type="project" value="InterPro"/>
</dbReference>
<dbReference type="SUPFAM" id="SSF55315">
    <property type="entry name" value="L30e-like"/>
    <property type="match status" value="1"/>
</dbReference>
<dbReference type="GO" id="GO:0003723">
    <property type="term" value="F:RNA binding"/>
    <property type="evidence" value="ECO:0007669"/>
    <property type="project" value="InterPro"/>
</dbReference>
<evidence type="ECO:0000313" key="5">
    <source>
        <dbReference type="EMBL" id="REG10265.1"/>
    </source>
</evidence>
<dbReference type="SMART" id="SM00967">
    <property type="entry name" value="SpoU_sub_bind"/>
    <property type="match status" value="1"/>
</dbReference>
<dbReference type="InterPro" id="IPR001537">
    <property type="entry name" value="SpoU_MeTrfase"/>
</dbReference>
<dbReference type="GO" id="GO:0008173">
    <property type="term" value="F:RNA methyltransferase activity"/>
    <property type="evidence" value="ECO:0007669"/>
    <property type="project" value="InterPro"/>
</dbReference>
<dbReference type="InterPro" id="IPR051259">
    <property type="entry name" value="rRNA_Methyltransferase"/>
</dbReference>
<dbReference type="Proteomes" id="UP000256388">
    <property type="component" value="Unassembled WGS sequence"/>
</dbReference>
<dbReference type="PANTHER" id="PTHR43191">
    <property type="entry name" value="RRNA METHYLTRANSFERASE 3"/>
    <property type="match status" value="1"/>
</dbReference>
<dbReference type="Pfam" id="PF22435">
    <property type="entry name" value="MRM3-like_sub_bind"/>
    <property type="match status" value="1"/>
</dbReference>
<dbReference type="Gene3D" id="3.30.1330.30">
    <property type="match status" value="1"/>
</dbReference>
<dbReference type="InterPro" id="IPR013123">
    <property type="entry name" value="SpoU_subst-bd"/>
</dbReference>
<dbReference type="EMBL" id="QUMS01000001">
    <property type="protein sequence ID" value="REG10265.1"/>
    <property type="molecule type" value="Genomic_DNA"/>
</dbReference>
<dbReference type="InterPro" id="IPR053888">
    <property type="entry name" value="MRM3-like_sub_bind"/>
</dbReference>
<dbReference type="Pfam" id="PF00588">
    <property type="entry name" value="SpoU_methylase"/>
    <property type="match status" value="1"/>
</dbReference>
<organism evidence="5 6">
    <name type="scientific">Pelolinea submarina</name>
    <dbReference type="NCBI Taxonomy" id="913107"/>
    <lineage>
        <taxon>Bacteria</taxon>
        <taxon>Bacillati</taxon>
        <taxon>Chloroflexota</taxon>
        <taxon>Anaerolineae</taxon>
        <taxon>Anaerolineales</taxon>
        <taxon>Anaerolineaceae</taxon>
        <taxon>Pelolinea</taxon>
    </lineage>
</organism>
<dbReference type="OrthoDB" id="9794400at2"/>
<dbReference type="InterPro" id="IPR029028">
    <property type="entry name" value="Alpha/beta_knot_MTases"/>
</dbReference>
<sequence>MTEIITSSKNPTVQRVRELLAQRKKRDEENVFVVEGVRLAEEALAAHRSPSLLLYSDRISERGRQLLKEINPDHTRVEEVDADLLDRVSDTTTSQGLLMVMEKTASSADPFSDPVLVLDQMRDPGNLGTILRGACAFGFRTVLLTPGSVDPYSPKVLRAAMGAHFKLRLETRGAAEIETFCHADESQGLEILLADSQSNENCWQTDLTRPLCLIIGGEAFGAKSDIRAIVDRNVLIPMQANNESLNAAMAASILMYEVYRQRNLI</sequence>
<evidence type="ECO:0000256" key="1">
    <source>
        <dbReference type="ARBA" id="ARBA00007228"/>
    </source>
</evidence>
<comment type="caution">
    <text evidence="5">The sequence shown here is derived from an EMBL/GenBank/DDBJ whole genome shotgun (WGS) entry which is preliminary data.</text>
</comment>
<dbReference type="InterPro" id="IPR029064">
    <property type="entry name" value="Ribosomal_eL30-like_sf"/>
</dbReference>
<evidence type="ECO:0000256" key="2">
    <source>
        <dbReference type="ARBA" id="ARBA00022603"/>
    </source>
</evidence>
<dbReference type="RefSeq" id="WP_116223457.1">
    <property type="nucleotide sequence ID" value="NZ_AP018437.1"/>
</dbReference>
<keyword evidence="6" id="KW-1185">Reference proteome</keyword>
<accession>A0A347ZV18</accession>
<reference evidence="5 6" key="1">
    <citation type="submission" date="2018-08" db="EMBL/GenBank/DDBJ databases">
        <title>Genomic Encyclopedia of Type Strains, Phase IV (KMG-IV): sequencing the most valuable type-strain genomes for metagenomic binning, comparative biology and taxonomic classification.</title>
        <authorList>
            <person name="Goeker M."/>
        </authorList>
    </citation>
    <scope>NUCLEOTIDE SEQUENCE [LARGE SCALE GENOMIC DNA]</scope>
    <source>
        <strain evidence="5 6">DSM 23923</strain>
    </source>
</reference>
<evidence type="ECO:0000259" key="4">
    <source>
        <dbReference type="SMART" id="SM00967"/>
    </source>
</evidence>
<proteinExistence type="inferred from homology"/>
<dbReference type="PANTHER" id="PTHR43191:SF2">
    <property type="entry name" value="RRNA METHYLTRANSFERASE 3, MITOCHONDRIAL"/>
    <property type="match status" value="1"/>
</dbReference>
<keyword evidence="3 5" id="KW-0808">Transferase</keyword>
<protein>
    <submittedName>
        <fullName evidence="5">TrmH family RNA methyltransferase</fullName>
    </submittedName>
</protein>
<dbReference type="Gene3D" id="3.40.1280.10">
    <property type="match status" value="1"/>
</dbReference>
<comment type="similarity">
    <text evidence="1">Belongs to the class IV-like SAM-binding methyltransferase superfamily. RNA methyltransferase TrmH family.</text>
</comment>